<dbReference type="PANTHER" id="PTHR23113">
    <property type="entry name" value="GUANINE NUCLEOTIDE EXCHANGE FACTOR"/>
    <property type="match status" value="1"/>
</dbReference>
<feature type="compositionally biased region" description="Basic and acidic residues" evidence="3">
    <location>
        <begin position="1"/>
        <end position="11"/>
    </location>
</feature>
<accession>A0A5C3N609</accession>
<dbReference type="AlphaFoldDB" id="A0A5C3N609"/>
<dbReference type="PANTHER" id="PTHR23113:SF99">
    <property type="entry name" value="RASGEF DOMAIN-CONTAINING PROTEIN"/>
    <property type="match status" value="1"/>
</dbReference>
<name>A0A5C3N609_9AGAM</name>
<feature type="region of interest" description="Disordered" evidence="3">
    <location>
        <begin position="561"/>
        <end position="583"/>
    </location>
</feature>
<evidence type="ECO:0000259" key="5">
    <source>
        <dbReference type="PROSITE" id="PS50212"/>
    </source>
</evidence>
<evidence type="ECO:0000313" key="6">
    <source>
        <dbReference type="EMBL" id="TFK52622.1"/>
    </source>
</evidence>
<feature type="compositionally biased region" description="Low complexity" evidence="3">
    <location>
        <begin position="39"/>
        <end position="51"/>
    </location>
</feature>
<evidence type="ECO:0000256" key="2">
    <source>
        <dbReference type="PROSITE-ProRule" id="PRU00168"/>
    </source>
</evidence>
<dbReference type="Pfam" id="PF00617">
    <property type="entry name" value="RasGEF"/>
    <property type="match status" value="1"/>
</dbReference>
<feature type="region of interest" description="Disordered" evidence="3">
    <location>
        <begin position="292"/>
        <end position="333"/>
    </location>
</feature>
<dbReference type="GO" id="GO:0005085">
    <property type="term" value="F:guanyl-nucleotide exchange factor activity"/>
    <property type="evidence" value="ECO:0007669"/>
    <property type="project" value="UniProtKB-KW"/>
</dbReference>
<dbReference type="GO" id="GO:0005886">
    <property type="term" value="C:plasma membrane"/>
    <property type="evidence" value="ECO:0007669"/>
    <property type="project" value="TreeGrafter"/>
</dbReference>
<evidence type="ECO:0000256" key="3">
    <source>
        <dbReference type="SAM" id="MobiDB-lite"/>
    </source>
</evidence>
<dbReference type="CDD" id="cd06224">
    <property type="entry name" value="REM"/>
    <property type="match status" value="1"/>
</dbReference>
<dbReference type="EMBL" id="ML213509">
    <property type="protein sequence ID" value="TFK52622.1"/>
    <property type="molecule type" value="Genomic_DNA"/>
</dbReference>
<dbReference type="OrthoDB" id="546434at2759"/>
<dbReference type="Proteomes" id="UP000305948">
    <property type="component" value="Unassembled WGS sequence"/>
</dbReference>
<feature type="compositionally biased region" description="Low complexity" evidence="3">
    <location>
        <begin position="70"/>
        <end position="97"/>
    </location>
</feature>
<feature type="domain" description="Ras-GEF" evidence="4">
    <location>
        <begin position="890"/>
        <end position="1125"/>
    </location>
</feature>
<dbReference type="InterPro" id="IPR000651">
    <property type="entry name" value="Ras-like_Gua-exchang_fac_N"/>
</dbReference>
<feature type="region of interest" description="Disordered" evidence="3">
    <location>
        <begin position="1"/>
        <end position="196"/>
    </location>
</feature>
<sequence>MPLSFHLERARSTRSSATLDGGTTKVAPLTINKKAPSDTSSSSPPRVRTSVEGAGGPPVPPKDGHDRSQSRASLPASVSSRRSSRSSAQHSLRLLRSCLGAEELLSRPSTPAQNPAHEPQPSNSQRPAGDAEHGVLHIKPSIEQPQKAPTKLSSTLTRSFSARVASSAKKATADGGAQPRPHAPEAGRPAAYPPRPVDVRRAKSLNAGRVLCGPTTFERLAQVDSGCTAKADKPLPPRPERPPHRHAYSDTWVVPMQPPESSQLRPQAISEALRQNRVTVVSVYSQASASSESILMSTRAESPSDNRPGSRLSDITLSPSTPTTKVPSEAGSEGTLKWRIKGRRWSKWGSDHYTDSYCTSDGPTSPNTATFERRFSIESAELDEVFPSIFKPYEMIQNLSKDSLDSLEVLPGLAKSFENCLNSAIAILEDVPLQIRATTAYQDAMSGLQLSQSMFMTQIDFFKLPENRQSVITWGLNDPVVDAEGYLDETMCSLRTLLAVVRGIHQEDCVAEDGSVVIGLQDHKSEKHPFNLDLGSSTTLNANADFPEDVSGDFNLCDSPKSETNSTAGTLRPVNTSRKPDTRPVSVTFSDLSSVISSEPEDIVPPEFGWRSFAAPLLRWKSNRVEKASGEAPGAIRLSLYQFPNLFTLDGELEDSGDVTFGDRGEITTATFPALVRVLTSTREVVDYNFTETFFLAFRRVATPKEFYDELIKRYTARRPADLSDEEAIQWRRKARATKLRVVKAIQSWTDLYWRQEVDEPVRMHLVKFLFGRVARDFGEAGREIAQRLYDAASSGPAHRGRRLRVRVQEHAAHMDTDVGSAGQLPVELGGEPAAAMPQPMGILGGLFVKDVSQGSSVGAASGNSQAMELLQFSKIPKRSNVYRFNNTKDLRALAEQLTVWESELYRAVDPYDYYLRAIGRPIPWDVEAAVHRIGRSSDILMEWVSATIDEAQQPGAMAEVYELFARVGYICMQLRNYQTALSIHAGLSRIFYNKSKYGHVLELITTAGQNYFADLDRFFFAPELSKNHRNALKEADKPAVPYMGWFGNKFSVAKDYPAWSDKKARNGEPMINVLGLNAVASHIREMEKYHVEYKLERNEDIQKYIFTMLDLYRPMTKTPRSSARTYSL</sequence>
<evidence type="ECO:0000313" key="7">
    <source>
        <dbReference type="Proteomes" id="UP000305948"/>
    </source>
</evidence>
<dbReference type="SMART" id="SM00147">
    <property type="entry name" value="RasGEF"/>
    <property type="match status" value="1"/>
</dbReference>
<dbReference type="SMART" id="SM00229">
    <property type="entry name" value="RasGEFN"/>
    <property type="match status" value="1"/>
</dbReference>
<dbReference type="Gene3D" id="1.10.840.10">
    <property type="entry name" value="Ras guanine-nucleotide exchange factors catalytic domain"/>
    <property type="match status" value="1"/>
</dbReference>
<evidence type="ECO:0000256" key="1">
    <source>
        <dbReference type="ARBA" id="ARBA00022658"/>
    </source>
</evidence>
<dbReference type="PROSITE" id="PS50212">
    <property type="entry name" value="RASGEF_NTER"/>
    <property type="match status" value="1"/>
</dbReference>
<gene>
    <name evidence="6" type="ORF">OE88DRAFT_1734591</name>
</gene>
<feature type="compositionally biased region" description="Polar residues" evidence="3">
    <location>
        <begin position="151"/>
        <end position="160"/>
    </location>
</feature>
<dbReference type="InterPro" id="IPR023578">
    <property type="entry name" value="Ras_GEF_dom_sf"/>
</dbReference>
<protein>
    <submittedName>
        <fullName evidence="6">Ras GEF</fullName>
    </submittedName>
</protein>
<feature type="compositionally biased region" description="Polar residues" evidence="3">
    <location>
        <begin position="562"/>
        <end position="577"/>
    </location>
</feature>
<organism evidence="6 7">
    <name type="scientific">Heliocybe sulcata</name>
    <dbReference type="NCBI Taxonomy" id="5364"/>
    <lineage>
        <taxon>Eukaryota</taxon>
        <taxon>Fungi</taxon>
        <taxon>Dikarya</taxon>
        <taxon>Basidiomycota</taxon>
        <taxon>Agaricomycotina</taxon>
        <taxon>Agaricomycetes</taxon>
        <taxon>Gloeophyllales</taxon>
        <taxon>Gloeophyllaceae</taxon>
        <taxon>Heliocybe</taxon>
    </lineage>
</organism>
<reference evidence="6 7" key="1">
    <citation type="journal article" date="2019" name="Nat. Ecol. Evol.">
        <title>Megaphylogeny resolves global patterns of mushroom evolution.</title>
        <authorList>
            <person name="Varga T."/>
            <person name="Krizsan K."/>
            <person name="Foldi C."/>
            <person name="Dima B."/>
            <person name="Sanchez-Garcia M."/>
            <person name="Sanchez-Ramirez S."/>
            <person name="Szollosi G.J."/>
            <person name="Szarkandi J.G."/>
            <person name="Papp V."/>
            <person name="Albert L."/>
            <person name="Andreopoulos W."/>
            <person name="Angelini C."/>
            <person name="Antonin V."/>
            <person name="Barry K.W."/>
            <person name="Bougher N.L."/>
            <person name="Buchanan P."/>
            <person name="Buyck B."/>
            <person name="Bense V."/>
            <person name="Catcheside P."/>
            <person name="Chovatia M."/>
            <person name="Cooper J."/>
            <person name="Damon W."/>
            <person name="Desjardin D."/>
            <person name="Finy P."/>
            <person name="Geml J."/>
            <person name="Haridas S."/>
            <person name="Hughes K."/>
            <person name="Justo A."/>
            <person name="Karasinski D."/>
            <person name="Kautmanova I."/>
            <person name="Kiss B."/>
            <person name="Kocsube S."/>
            <person name="Kotiranta H."/>
            <person name="LaButti K.M."/>
            <person name="Lechner B.E."/>
            <person name="Liimatainen K."/>
            <person name="Lipzen A."/>
            <person name="Lukacs Z."/>
            <person name="Mihaltcheva S."/>
            <person name="Morgado L.N."/>
            <person name="Niskanen T."/>
            <person name="Noordeloos M.E."/>
            <person name="Ohm R.A."/>
            <person name="Ortiz-Santana B."/>
            <person name="Ovrebo C."/>
            <person name="Racz N."/>
            <person name="Riley R."/>
            <person name="Savchenko A."/>
            <person name="Shiryaev A."/>
            <person name="Soop K."/>
            <person name="Spirin V."/>
            <person name="Szebenyi C."/>
            <person name="Tomsovsky M."/>
            <person name="Tulloss R.E."/>
            <person name="Uehling J."/>
            <person name="Grigoriev I.V."/>
            <person name="Vagvolgyi C."/>
            <person name="Papp T."/>
            <person name="Martin F.M."/>
            <person name="Miettinen O."/>
            <person name="Hibbett D.S."/>
            <person name="Nagy L.G."/>
        </authorList>
    </citation>
    <scope>NUCLEOTIDE SEQUENCE [LARGE SCALE GENOMIC DNA]</scope>
    <source>
        <strain evidence="6 7">OMC1185</strain>
    </source>
</reference>
<dbReference type="InterPro" id="IPR001895">
    <property type="entry name" value="RASGEF_cat_dom"/>
</dbReference>
<feature type="domain" description="N-terminal Ras-GEF" evidence="5">
    <location>
        <begin position="663"/>
        <end position="794"/>
    </location>
</feature>
<dbReference type="SUPFAM" id="SSF48366">
    <property type="entry name" value="Ras GEF"/>
    <property type="match status" value="1"/>
</dbReference>
<dbReference type="STRING" id="5364.A0A5C3N609"/>
<dbReference type="PROSITE" id="PS50009">
    <property type="entry name" value="RASGEF_CAT"/>
    <property type="match status" value="1"/>
</dbReference>
<dbReference type="GO" id="GO:0007265">
    <property type="term" value="P:Ras protein signal transduction"/>
    <property type="evidence" value="ECO:0007669"/>
    <property type="project" value="TreeGrafter"/>
</dbReference>
<dbReference type="InterPro" id="IPR036964">
    <property type="entry name" value="RASGEF_cat_dom_sf"/>
</dbReference>
<evidence type="ECO:0000259" key="4">
    <source>
        <dbReference type="PROSITE" id="PS50009"/>
    </source>
</evidence>
<proteinExistence type="predicted"/>
<keyword evidence="7" id="KW-1185">Reference proteome</keyword>
<dbReference type="Pfam" id="PF00618">
    <property type="entry name" value="RasGEF_N"/>
    <property type="match status" value="1"/>
</dbReference>
<dbReference type="InterPro" id="IPR008937">
    <property type="entry name" value="Ras-like_GEF"/>
</dbReference>
<keyword evidence="1 2" id="KW-0344">Guanine-nucleotide releasing factor</keyword>
<dbReference type="Gene3D" id="1.20.870.10">
    <property type="entry name" value="Son of sevenless (SoS) protein Chain: S domain 1"/>
    <property type="match status" value="1"/>
</dbReference>
<feature type="compositionally biased region" description="Polar residues" evidence="3">
    <location>
        <begin position="299"/>
        <end position="326"/>
    </location>
</feature>